<evidence type="ECO:0000256" key="1">
    <source>
        <dbReference type="SAM" id="Phobius"/>
    </source>
</evidence>
<feature type="transmembrane region" description="Helical" evidence="1">
    <location>
        <begin position="64"/>
        <end position="86"/>
    </location>
</feature>
<proteinExistence type="predicted"/>
<comment type="caution">
    <text evidence="2">The sequence shown here is derived from an EMBL/GenBank/DDBJ whole genome shotgun (WGS) entry which is preliminary data.</text>
</comment>
<evidence type="ECO:0000313" key="2">
    <source>
        <dbReference type="EMBL" id="RUS79221.1"/>
    </source>
</evidence>
<reference evidence="2 3" key="1">
    <citation type="submission" date="2019-01" db="EMBL/GenBank/DDBJ databases">
        <title>A draft genome assembly of the solar-powered sea slug Elysia chlorotica.</title>
        <authorList>
            <person name="Cai H."/>
            <person name="Li Q."/>
            <person name="Fang X."/>
            <person name="Li J."/>
            <person name="Curtis N.E."/>
            <person name="Altenburger A."/>
            <person name="Shibata T."/>
            <person name="Feng M."/>
            <person name="Maeda T."/>
            <person name="Schwartz J.A."/>
            <person name="Shigenobu S."/>
            <person name="Lundholm N."/>
            <person name="Nishiyama T."/>
            <person name="Yang H."/>
            <person name="Hasebe M."/>
            <person name="Li S."/>
            <person name="Pierce S.K."/>
            <person name="Wang J."/>
        </authorList>
    </citation>
    <scope>NUCLEOTIDE SEQUENCE [LARGE SCALE GENOMIC DNA]</scope>
    <source>
        <strain evidence="2">EC2010</strain>
        <tissue evidence="2">Whole organism of an adult</tissue>
    </source>
</reference>
<dbReference type="Proteomes" id="UP000271974">
    <property type="component" value="Unassembled WGS sequence"/>
</dbReference>
<gene>
    <name evidence="2" type="ORF">EGW08_013006</name>
</gene>
<keyword evidence="1" id="KW-0812">Transmembrane</keyword>
<accession>A0A433TC99</accession>
<dbReference type="AlphaFoldDB" id="A0A433TC99"/>
<keyword evidence="1" id="KW-1133">Transmembrane helix</keyword>
<sequence length="111" mass="12971">MSFTGCMYVCIYAYVIFTKHLKTIFPTPQTKKSLCCFKIKKTKQILFTIFSQFKIKKTASNIGFLLHCMWFFFSSNLYLSGIFLYIHKFCDVVTQIANRCTKSGLKPWCTV</sequence>
<keyword evidence="3" id="KW-1185">Reference proteome</keyword>
<protein>
    <submittedName>
        <fullName evidence="2">Uncharacterized protein</fullName>
    </submittedName>
</protein>
<evidence type="ECO:0000313" key="3">
    <source>
        <dbReference type="Proteomes" id="UP000271974"/>
    </source>
</evidence>
<name>A0A433TC99_ELYCH</name>
<dbReference type="EMBL" id="RQTK01000463">
    <property type="protein sequence ID" value="RUS79221.1"/>
    <property type="molecule type" value="Genomic_DNA"/>
</dbReference>
<organism evidence="2 3">
    <name type="scientific">Elysia chlorotica</name>
    <name type="common">Eastern emerald elysia</name>
    <name type="synonym">Sea slug</name>
    <dbReference type="NCBI Taxonomy" id="188477"/>
    <lineage>
        <taxon>Eukaryota</taxon>
        <taxon>Metazoa</taxon>
        <taxon>Spiralia</taxon>
        <taxon>Lophotrochozoa</taxon>
        <taxon>Mollusca</taxon>
        <taxon>Gastropoda</taxon>
        <taxon>Heterobranchia</taxon>
        <taxon>Euthyneura</taxon>
        <taxon>Panpulmonata</taxon>
        <taxon>Sacoglossa</taxon>
        <taxon>Placobranchoidea</taxon>
        <taxon>Plakobranchidae</taxon>
        <taxon>Elysia</taxon>
    </lineage>
</organism>
<keyword evidence="1" id="KW-0472">Membrane</keyword>